<feature type="region of interest" description="Disordered" evidence="1">
    <location>
        <begin position="1"/>
        <end position="40"/>
    </location>
</feature>
<evidence type="ECO:0000313" key="3">
    <source>
        <dbReference type="Proteomes" id="UP000299102"/>
    </source>
</evidence>
<gene>
    <name evidence="2" type="ORF">EVAR_94474_1</name>
</gene>
<organism evidence="2 3">
    <name type="scientific">Eumeta variegata</name>
    <name type="common">Bagworm moth</name>
    <name type="synonym">Eumeta japonica</name>
    <dbReference type="NCBI Taxonomy" id="151549"/>
    <lineage>
        <taxon>Eukaryota</taxon>
        <taxon>Metazoa</taxon>
        <taxon>Ecdysozoa</taxon>
        <taxon>Arthropoda</taxon>
        <taxon>Hexapoda</taxon>
        <taxon>Insecta</taxon>
        <taxon>Pterygota</taxon>
        <taxon>Neoptera</taxon>
        <taxon>Endopterygota</taxon>
        <taxon>Lepidoptera</taxon>
        <taxon>Glossata</taxon>
        <taxon>Ditrysia</taxon>
        <taxon>Tineoidea</taxon>
        <taxon>Psychidae</taxon>
        <taxon>Oiketicinae</taxon>
        <taxon>Eumeta</taxon>
    </lineage>
</organism>
<dbReference type="EMBL" id="BGZK01000230">
    <property type="protein sequence ID" value="GBP30166.1"/>
    <property type="molecule type" value="Genomic_DNA"/>
</dbReference>
<evidence type="ECO:0000256" key="1">
    <source>
        <dbReference type="SAM" id="MobiDB-lite"/>
    </source>
</evidence>
<dbReference type="Proteomes" id="UP000299102">
    <property type="component" value="Unassembled WGS sequence"/>
</dbReference>
<dbReference type="AlphaFoldDB" id="A0A4C1UVY5"/>
<reference evidence="2 3" key="1">
    <citation type="journal article" date="2019" name="Commun. Biol.">
        <title>The bagworm genome reveals a unique fibroin gene that provides high tensile strength.</title>
        <authorList>
            <person name="Kono N."/>
            <person name="Nakamura H."/>
            <person name="Ohtoshi R."/>
            <person name="Tomita M."/>
            <person name="Numata K."/>
            <person name="Arakawa K."/>
        </authorList>
    </citation>
    <scope>NUCLEOTIDE SEQUENCE [LARGE SCALE GENOMIC DNA]</scope>
</reference>
<comment type="caution">
    <text evidence="2">The sequence shown here is derived from an EMBL/GenBank/DDBJ whole genome shotgun (WGS) entry which is preliminary data.</text>
</comment>
<accession>A0A4C1UVY5</accession>
<name>A0A4C1UVY5_EUMVA</name>
<proteinExistence type="predicted"/>
<protein>
    <submittedName>
        <fullName evidence="2">Uncharacterized protein</fullName>
    </submittedName>
</protein>
<sequence length="139" mass="15822">MEIGNKIGIEIRPTKNQRRKVAPEPGAESEKKAGWHRNGERVWRRERTLEPGPAERAGAGAQRYGRSRLLCIIQLFSDGCGCGPPELDVMCDDLTDQRDRLQILVNGMKDCREHYEHSLLQTQSDQAELHGNRMQTDKL</sequence>
<evidence type="ECO:0000313" key="2">
    <source>
        <dbReference type="EMBL" id="GBP30166.1"/>
    </source>
</evidence>
<feature type="compositionally biased region" description="Basic and acidic residues" evidence="1">
    <location>
        <begin position="28"/>
        <end position="40"/>
    </location>
</feature>
<keyword evidence="3" id="KW-1185">Reference proteome</keyword>